<sequence length="98" mass="10691">MKTSLSISILTTALALIPGISSANSDDSKYPAASFQPKVVFQSEEARNAPGSKKSIGEKSAFDPKYPATNFEPKILYQNEDALKKQAPYHFKGEKVIL</sequence>
<protein>
    <submittedName>
        <fullName evidence="2">Uncharacterized protein</fullName>
    </submittedName>
</protein>
<reference evidence="2 3" key="1">
    <citation type="submission" date="2020-05" db="EMBL/GenBank/DDBJ databases">
        <title>Horizontal transmission and recombination maintain forever young bacterial symbiont genomes.</title>
        <authorList>
            <person name="Russell S.L."/>
            <person name="Pepper-Tunick E."/>
            <person name="Svedberg J."/>
            <person name="Byrne A."/>
            <person name="Ruelas Castillo J."/>
            <person name="Vollmers C."/>
            <person name="Beinart R.A."/>
            <person name="Corbett-Detig R."/>
        </authorList>
    </citation>
    <scope>NUCLEOTIDE SEQUENCE [LARGE SCALE GENOMIC DNA]</scope>
    <source>
        <strain evidence="2">4727-3</strain>
    </source>
</reference>
<organism evidence="2 3">
    <name type="scientific">Candidatus Methanofishera endochildressiae</name>
    <dbReference type="NCBI Taxonomy" id="2738884"/>
    <lineage>
        <taxon>Bacteria</taxon>
        <taxon>Pseudomonadati</taxon>
        <taxon>Pseudomonadota</taxon>
        <taxon>Gammaproteobacteria</taxon>
        <taxon>Candidatus Methanofishera</taxon>
    </lineage>
</organism>
<evidence type="ECO:0000256" key="1">
    <source>
        <dbReference type="SAM" id="SignalP"/>
    </source>
</evidence>
<dbReference type="EMBL" id="JACCHS010000179">
    <property type="protein sequence ID" value="NYT47563.1"/>
    <property type="molecule type" value="Genomic_DNA"/>
</dbReference>
<feature type="signal peptide" evidence="1">
    <location>
        <begin position="1"/>
        <end position="23"/>
    </location>
</feature>
<feature type="chain" id="PRO_5030873166" evidence="1">
    <location>
        <begin position="24"/>
        <end position="98"/>
    </location>
</feature>
<dbReference type="Proteomes" id="UP000537890">
    <property type="component" value="Unassembled WGS sequence"/>
</dbReference>
<name>A0A7Z0MPW8_9GAMM</name>
<accession>A0A7Z0MPW8</accession>
<proteinExistence type="predicted"/>
<evidence type="ECO:0000313" key="3">
    <source>
        <dbReference type="Proteomes" id="UP000537890"/>
    </source>
</evidence>
<gene>
    <name evidence="2" type="ORF">H0A75_08385</name>
</gene>
<evidence type="ECO:0000313" key="2">
    <source>
        <dbReference type="EMBL" id="NYT47563.1"/>
    </source>
</evidence>
<keyword evidence="1" id="KW-0732">Signal</keyword>
<dbReference type="AlphaFoldDB" id="A0A7Z0MPW8"/>
<comment type="caution">
    <text evidence="2">The sequence shown here is derived from an EMBL/GenBank/DDBJ whole genome shotgun (WGS) entry which is preliminary data.</text>
</comment>